<feature type="transmembrane region" description="Helical" evidence="1">
    <location>
        <begin position="159"/>
        <end position="180"/>
    </location>
</feature>
<proteinExistence type="predicted"/>
<dbReference type="RefSeq" id="WP_102936098.1">
    <property type="nucleotide sequence ID" value="NZ_LJIW01000002.1"/>
</dbReference>
<keyword evidence="1" id="KW-0472">Membrane</keyword>
<feature type="transmembrane region" description="Helical" evidence="1">
    <location>
        <begin position="220"/>
        <end position="239"/>
    </location>
</feature>
<keyword evidence="3" id="KW-1185">Reference proteome</keyword>
<evidence type="ECO:0000313" key="3">
    <source>
        <dbReference type="Proteomes" id="UP000236520"/>
    </source>
</evidence>
<keyword evidence="1" id="KW-0812">Transmembrane</keyword>
<sequence length="464" mass="49310">MNGRVLGTELKRSAAPVAGVLVPVGALAFIYLMSGSWWQSSEGWTAQWTSMALLTRTVLYYLWPIVVGIGALQGLRDSRSRMTELLSTTPRPAWRRALLPSGATALAVASGFGLLVLWGAVQVALGDTTYTHLRWVPISLVGTLALVAGALFGMGVARALPSVLTPPALVVACLAATILLQQNADGKRPTGFVPNRLSLLSPALAEPREVLLTLSGSVHVGQTLWLLGLLATGFALLIAASHRARLLALAPVLAGAALALLVLPADARSTYIIDKDAAARVCDGKVCVTRTHRSHLPALASQGEEALRVLRDVLGDRAPAAIHEDTALRATGDSPHRSADTLLVDFEDPLLQRATGDHLTRYLIGQGLAPSCNPRSGWESGSLEETAFQSVTVSWALGDRDLEPLEKKADDRYSRATWQRAETVWKQLAAATPADQRARIAAAHEEAVSCTYEGMDVLAGGTAR</sequence>
<comment type="caution">
    <text evidence="2">The sequence shown here is derived from an EMBL/GenBank/DDBJ whole genome shotgun (WGS) entry which is preliminary data.</text>
</comment>
<feature type="transmembrane region" description="Helical" evidence="1">
    <location>
        <begin position="58"/>
        <end position="76"/>
    </location>
</feature>
<gene>
    <name evidence="2" type="ORF">SMF913_25748</name>
</gene>
<evidence type="ECO:0000313" key="2">
    <source>
        <dbReference type="EMBL" id="PNG90283.1"/>
    </source>
</evidence>
<organism evidence="2 3">
    <name type="scientific">Streptomyces malaysiensis</name>
    <dbReference type="NCBI Taxonomy" id="92644"/>
    <lineage>
        <taxon>Bacteria</taxon>
        <taxon>Bacillati</taxon>
        <taxon>Actinomycetota</taxon>
        <taxon>Actinomycetes</taxon>
        <taxon>Kitasatosporales</taxon>
        <taxon>Streptomycetaceae</taxon>
        <taxon>Streptomyces</taxon>
        <taxon>Streptomyces violaceusniger group</taxon>
    </lineage>
</organism>
<reference evidence="2 3" key="1">
    <citation type="submission" date="2015-09" db="EMBL/GenBank/DDBJ databases">
        <title>Genome sequence, genome mining and natural product profiling of a biocontrol bacterium Streptomyces malaysiensis F913.</title>
        <authorList>
            <person name="Xu Y."/>
            <person name="Wei J."/>
            <person name="Xie J."/>
            <person name="Li T."/>
            <person name="Zhou Z."/>
        </authorList>
    </citation>
    <scope>NUCLEOTIDE SEQUENCE [LARGE SCALE GENOMIC DNA]</scope>
    <source>
        <strain evidence="2 3">F913</strain>
    </source>
</reference>
<accession>A0A2J7YQI2</accession>
<feature type="transmembrane region" description="Helical" evidence="1">
    <location>
        <begin position="133"/>
        <end position="152"/>
    </location>
</feature>
<dbReference type="Proteomes" id="UP000236520">
    <property type="component" value="Unassembled WGS sequence"/>
</dbReference>
<feature type="transmembrane region" description="Helical" evidence="1">
    <location>
        <begin position="20"/>
        <end position="38"/>
    </location>
</feature>
<name>A0A2J7YQI2_STRMQ</name>
<evidence type="ECO:0000256" key="1">
    <source>
        <dbReference type="SAM" id="Phobius"/>
    </source>
</evidence>
<protein>
    <submittedName>
        <fullName evidence="2">Uncharacterized protein</fullName>
    </submittedName>
</protein>
<dbReference type="EMBL" id="LJIW01000002">
    <property type="protein sequence ID" value="PNG90283.1"/>
    <property type="molecule type" value="Genomic_DNA"/>
</dbReference>
<keyword evidence="1" id="KW-1133">Transmembrane helix</keyword>
<feature type="transmembrane region" description="Helical" evidence="1">
    <location>
        <begin position="246"/>
        <end position="265"/>
    </location>
</feature>
<dbReference type="AlphaFoldDB" id="A0A2J7YQI2"/>
<feature type="transmembrane region" description="Helical" evidence="1">
    <location>
        <begin position="97"/>
        <end position="121"/>
    </location>
</feature>